<evidence type="ECO:0000313" key="2">
    <source>
        <dbReference type="EMBL" id="CAD8115047.1"/>
    </source>
</evidence>
<keyword evidence="1" id="KW-1133">Transmembrane helix</keyword>
<reference evidence="2" key="1">
    <citation type="submission" date="2021-01" db="EMBL/GenBank/DDBJ databases">
        <authorList>
            <consortium name="Genoscope - CEA"/>
            <person name="William W."/>
        </authorList>
    </citation>
    <scope>NUCLEOTIDE SEQUENCE</scope>
</reference>
<evidence type="ECO:0000256" key="1">
    <source>
        <dbReference type="SAM" id="Phobius"/>
    </source>
</evidence>
<keyword evidence="1" id="KW-0472">Membrane</keyword>
<dbReference type="EMBL" id="CAJJDM010000169">
    <property type="protein sequence ID" value="CAD8115047.1"/>
    <property type="molecule type" value="Genomic_DNA"/>
</dbReference>
<gene>
    <name evidence="2" type="ORF">PPRIM_AZ9-3.1.T1620082</name>
</gene>
<comment type="caution">
    <text evidence="2">The sequence shown here is derived from an EMBL/GenBank/DDBJ whole genome shotgun (WGS) entry which is preliminary data.</text>
</comment>
<proteinExistence type="predicted"/>
<name>A0A8S1QK36_PARPR</name>
<sequence>MTYIQNIKASKSLQNLQVWLLYLAIQLREILMKLLNRSIALITLVNKIPYWRISDPINSLNLTFSIQKMKLLSIYDKLRVLLKNQCQIKTQTINSLKCCEANSHIFCSYISIYIIAINSLIIDFINLKSISQRCLKIMGCCQDRPTIILKGNELRHPIKEPSVVLTKRAQILEPMKISIMGDIDQMDFIDEFPIQMPSITQIDSKLPNKLMITCDLKETKDFKSTLISDTIIIDMRSGTLLQSPLKQMSERSSSKNLNKKFLEML</sequence>
<organism evidence="2 3">
    <name type="scientific">Paramecium primaurelia</name>
    <dbReference type="NCBI Taxonomy" id="5886"/>
    <lineage>
        <taxon>Eukaryota</taxon>
        <taxon>Sar</taxon>
        <taxon>Alveolata</taxon>
        <taxon>Ciliophora</taxon>
        <taxon>Intramacronucleata</taxon>
        <taxon>Oligohymenophorea</taxon>
        <taxon>Peniculida</taxon>
        <taxon>Parameciidae</taxon>
        <taxon>Paramecium</taxon>
    </lineage>
</organism>
<dbReference type="AlphaFoldDB" id="A0A8S1QK36"/>
<evidence type="ECO:0000313" key="3">
    <source>
        <dbReference type="Proteomes" id="UP000688137"/>
    </source>
</evidence>
<dbReference type="Proteomes" id="UP000688137">
    <property type="component" value="Unassembled WGS sequence"/>
</dbReference>
<accession>A0A8S1QK36</accession>
<keyword evidence="3" id="KW-1185">Reference proteome</keyword>
<keyword evidence="1" id="KW-0812">Transmembrane</keyword>
<protein>
    <submittedName>
        <fullName evidence="2">Uncharacterized protein</fullName>
    </submittedName>
</protein>
<feature type="transmembrane region" description="Helical" evidence="1">
    <location>
        <begin position="108"/>
        <end position="127"/>
    </location>
</feature>